<accession>Q4RYD4</accession>
<sequence>FLQQLRKDHVGVQAPERRRRFSSLDDALQRLLPYHVFQGAPPSREEFSQGKDPRSLLLPSPSSRLSRARSSSAVDEEFADVATQVLNRTCAMVNKYRRLLMVEAEVGAQTVRSSPSSEMVMIDRTFNQEERSTLTQDKRLVLVDPGGTETQSRCGSPFFNPASSALHRRFSGRFLLRDQIQTFPGSSPTPAFVQVYF</sequence>
<feature type="compositionally biased region" description="Basic and acidic residues" evidence="1">
    <location>
        <begin position="43"/>
        <end position="54"/>
    </location>
</feature>
<feature type="non-terminal residue" evidence="3">
    <location>
        <position position="197"/>
    </location>
</feature>
<dbReference type="OrthoDB" id="2556847at2759"/>
<comment type="caution">
    <text evidence="3">The sequence shown here is derived from an EMBL/GenBank/DDBJ whole genome shotgun (WGS) entry which is preliminary data.</text>
</comment>
<feature type="domain" description="GLTSCR protein conserved" evidence="2">
    <location>
        <begin position="8"/>
        <end position="139"/>
    </location>
</feature>
<gene>
    <name evidence="3" type="ORF">GSTENG00027031001</name>
</gene>
<protein>
    <submittedName>
        <fullName evidence="3">(spotted green pufferfish) hypothetical protein</fullName>
    </submittedName>
</protein>
<dbReference type="InterPro" id="IPR052438">
    <property type="entry name" value="Chromatin_remod/trans_coact"/>
</dbReference>
<dbReference type="Pfam" id="PF15249">
    <property type="entry name" value="GLTSCR1"/>
    <property type="match status" value="1"/>
</dbReference>
<dbReference type="GO" id="GO:0016514">
    <property type="term" value="C:SWI/SNF complex"/>
    <property type="evidence" value="ECO:0007669"/>
    <property type="project" value="TreeGrafter"/>
</dbReference>
<feature type="region of interest" description="Disordered" evidence="1">
    <location>
        <begin position="40"/>
        <end position="70"/>
    </location>
</feature>
<organism evidence="3">
    <name type="scientific">Tetraodon nigroviridis</name>
    <name type="common">Spotted green pufferfish</name>
    <name type="synonym">Chelonodon nigroviridis</name>
    <dbReference type="NCBI Taxonomy" id="99883"/>
    <lineage>
        <taxon>Eukaryota</taxon>
        <taxon>Metazoa</taxon>
        <taxon>Chordata</taxon>
        <taxon>Craniata</taxon>
        <taxon>Vertebrata</taxon>
        <taxon>Euteleostomi</taxon>
        <taxon>Actinopterygii</taxon>
        <taxon>Neopterygii</taxon>
        <taxon>Teleostei</taxon>
        <taxon>Neoteleostei</taxon>
        <taxon>Acanthomorphata</taxon>
        <taxon>Eupercaria</taxon>
        <taxon>Tetraodontiformes</taxon>
        <taxon>Tetradontoidea</taxon>
        <taxon>Tetraodontidae</taxon>
        <taxon>Tetraodon</taxon>
    </lineage>
</organism>
<dbReference type="AlphaFoldDB" id="Q4RYD4"/>
<dbReference type="GO" id="GO:0045893">
    <property type="term" value="P:positive regulation of DNA-templated transcription"/>
    <property type="evidence" value="ECO:0007669"/>
    <property type="project" value="TreeGrafter"/>
</dbReference>
<name>Q4RYD4_TETNG</name>
<evidence type="ECO:0000256" key="1">
    <source>
        <dbReference type="SAM" id="MobiDB-lite"/>
    </source>
</evidence>
<dbReference type="PANTHER" id="PTHR15572">
    <property type="entry name" value="GLIOMA TUMOR SUPPRESSOR CANDIDATE REGION GENE 1"/>
    <property type="match status" value="1"/>
</dbReference>
<reference evidence="3" key="1">
    <citation type="journal article" date="2004" name="Nature">
        <title>Genome duplication in the teleost fish Tetraodon nigroviridis reveals the early vertebrate proto-karyotype.</title>
        <authorList>
            <person name="Jaillon O."/>
            <person name="Aury J.-M."/>
            <person name="Brunet F."/>
            <person name="Petit J.-L."/>
            <person name="Stange-Thomann N."/>
            <person name="Mauceli E."/>
            <person name="Bouneau L."/>
            <person name="Fischer C."/>
            <person name="Ozouf-Costaz C."/>
            <person name="Bernot A."/>
            <person name="Nicaud S."/>
            <person name="Jaffe D."/>
            <person name="Fisher S."/>
            <person name="Lutfalla G."/>
            <person name="Dossat C."/>
            <person name="Segurens B."/>
            <person name="Dasilva C."/>
            <person name="Salanoubat M."/>
            <person name="Levy M."/>
            <person name="Boudet N."/>
            <person name="Castellano S."/>
            <person name="Anthouard V."/>
            <person name="Jubin C."/>
            <person name="Castelli V."/>
            <person name="Katinka M."/>
            <person name="Vacherie B."/>
            <person name="Biemont C."/>
            <person name="Skalli Z."/>
            <person name="Cattolico L."/>
            <person name="Poulain J."/>
            <person name="De Berardinis V."/>
            <person name="Cruaud C."/>
            <person name="Duprat S."/>
            <person name="Brottier P."/>
            <person name="Coutanceau J.-P."/>
            <person name="Gouzy J."/>
            <person name="Parra G."/>
            <person name="Lardier G."/>
            <person name="Chapple C."/>
            <person name="McKernan K.J."/>
            <person name="McEwan P."/>
            <person name="Bosak S."/>
            <person name="Kellis M."/>
            <person name="Volff J.-N."/>
            <person name="Guigo R."/>
            <person name="Zody M.C."/>
            <person name="Mesirov J."/>
            <person name="Lindblad-Toh K."/>
            <person name="Birren B."/>
            <person name="Nusbaum C."/>
            <person name="Kahn D."/>
            <person name="Robinson-Rechavi M."/>
            <person name="Laudet V."/>
            <person name="Schachter V."/>
            <person name="Quetier F."/>
            <person name="Saurin W."/>
            <person name="Scarpelli C."/>
            <person name="Wincker P."/>
            <person name="Lander E.S."/>
            <person name="Weissenbach J."/>
            <person name="Roest Crollius H."/>
        </authorList>
    </citation>
    <scope>NUCLEOTIDE SEQUENCE [LARGE SCALE GENOMIC DNA]</scope>
</reference>
<reference evidence="3" key="2">
    <citation type="submission" date="2004-02" db="EMBL/GenBank/DDBJ databases">
        <authorList>
            <consortium name="Genoscope"/>
            <consortium name="Whitehead Institute Centre for Genome Research"/>
        </authorList>
    </citation>
    <scope>NUCLEOTIDE SEQUENCE</scope>
</reference>
<evidence type="ECO:0000259" key="2">
    <source>
        <dbReference type="Pfam" id="PF15249"/>
    </source>
</evidence>
<dbReference type="KEGG" id="tng:GSTEN00027031G001"/>
<dbReference type="InterPro" id="IPR015671">
    <property type="entry name" value="GSCR1_dom"/>
</dbReference>
<dbReference type="PANTHER" id="PTHR15572:SF2">
    <property type="entry name" value="BRD4-INTERACTING CHROMATIN-REMODELING COMPLEX-ASSOCIATED PROTEIN-LIKE"/>
    <property type="match status" value="1"/>
</dbReference>
<evidence type="ECO:0000313" key="3">
    <source>
        <dbReference type="EMBL" id="CAG06598.1"/>
    </source>
</evidence>
<proteinExistence type="predicted"/>
<dbReference type="EMBL" id="CAAE01014976">
    <property type="protein sequence ID" value="CAG06598.1"/>
    <property type="molecule type" value="Genomic_DNA"/>
</dbReference>
<feature type="compositionally biased region" description="Low complexity" evidence="1">
    <location>
        <begin position="55"/>
        <end position="70"/>
    </location>
</feature>